<organism evidence="2 3">
    <name type="scientific">Nocardia gamkensis</name>
    <dbReference type="NCBI Taxonomy" id="352869"/>
    <lineage>
        <taxon>Bacteria</taxon>
        <taxon>Bacillati</taxon>
        <taxon>Actinomycetota</taxon>
        <taxon>Actinomycetes</taxon>
        <taxon>Mycobacteriales</taxon>
        <taxon>Nocardiaceae</taxon>
        <taxon>Nocardia</taxon>
    </lineage>
</organism>
<gene>
    <name evidence="2" type="ORF">HGB38_26830</name>
</gene>
<proteinExistence type="predicted"/>
<keyword evidence="2" id="KW-0413">Isomerase</keyword>
<feature type="domain" description="Mycothiol-dependent maleylpyruvate isomerase metal-binding" evidence="1">
    <location>
        <begin position="18"/>
        <end position="57"/>
    </location>
</feature>
<dbReference type="SUPFAM" id="SSF109854">
    <property type="entry name" value="DinB/YfiT-like putative metalloenzymes"/>
    <property type="match status" value="1"/>
</dbReference>
<dbReference type="NCBIfam" id="TIGR03083">
    <property type="entry name" value="maleylpyruvate isomerase family mycothiol-dependent enzyme"/>
    <property type="match status" value="1"/>
</dbReference>
<dbReference type="InterPro" id="IPR017517">
    <property type="entry name" value="Maleyloyr_isom"/>
</dbReference>
<evidence type="ECO:0000313" key="2">
    <source>
        <dbReference type="EMBL" id="NKY29797.1"/>
    </source>
</evidence>
<comment type="caution">
    <text evidence="2">The sequence shown here is derived from an EMBL/GenBank/DDBJ whole genome shotgun (WGS) entry which is preliminary data.</text>
</comment>
<evidence type="ECO:0000313" key="3">
    <source>
        <dbReference type="Proteomes" id="UP000540698"/>
    </source>
</evidence>
<dbReference type="EMBL" id="JAAXOS010000014">
    <property type="protein sequence ID" value="NKY29797.1"/>
    <property type="molecule type" value="Genomic_DNA"/>
</dbReference>
<dbReference type="GO" id="GO:0046872">
    <property type="term" value="F:metal ion binding"/>
    <property type="evidence" value="ECO:0007669"/>
    <property type="project" value="InterPro"/>
</dbReference>
<name>A0A7X6R5X6_9NOCA</name>
<evidence type="ECO:0000259" key="1">
    <source>
        <dbReference type="Pfam" id="PF11716"/>
    </source>
</evidence>
<sequence>MPARSTVLDRESSWQVVEQQRRAIAGLLAELSPKEWDHPSLCAGRRVRHVAAHLAMTPSPPPVGVMIATGLRVGGDYNRLVDPLARRYAEVPVDQLVSGIRDQAGARRMPVLTNYRNVLMDTVVHGQDIAIPLGRTLDLPPAAAAMAIAHAVTLGRPVFDRRRLRGISLRATDIDWSYGAGPEVHGPVRALLLAVTGRTARLRDLAGAGLAPLTERLISA</sequence>
<accession>A0A7X6R5X6</accession>
<reference evidence="2 3" key="1">
    <citation type="submission" date="2020-04" db="EMBL/GenBank/DDBJ databases">
        <title>MicrobeNet Type strains.</title>
        <authorList>
            <person name="Nicholson A.C."/>
        </authorList>
    </citation>
    <scope>NUCLEOTIDE SEQUENCE [LARGE SCALE GENOMIC DNA]</scope>
    <source>
        <strain evidence="2 3">DSM 44956</strain>
    </source>
</reference>
<keyword evidence="2" id="KW-0670">Pyruvate</keyword>
<keyword evidence="3" id="KW-1185">Reference proteome</keyword>
<dbReference type="RefSeq" id="WP_062973623.1">
    <property type="nucleotide sequence ID" value="NZ_JAAXOS010000014.1"/>
</dbReference>
<dbReference type="GO" id="GO:0016853">
    <property type="term" value="F:isomerase activity"/>
    <property type="evidence" value="ECO:0007669"/>
    <property type="project" value="UniProtKB-KW"/>
</dbReference>
<dbReference type="AlphaFoldDB" id="A0A7X6R5X6"/>
<dbReference type="Pfam" id="PF11716">
    <property type="entry name" value="MDMPI_N"/>
    <property type="match status" value="1"/>
</dbReference>
<dbReference type="Proteomes" id="UP000540698">
    <property type="component" value="Unassembled WGS sequence"/>
</dbReference>
<protein>
    <submittedName>
        <fullName evidence="2">Maleylpyruvate isomerase family mycothiol-dependent enzyme</fullName>
    </submittedName>
</protein>
<dbReference type="Gene3D" id="1.20.120.450">
    <property type="entry name" value="dinb family like domain"/>
    <property type="match status" value="1"/>
</dbReference>
<dbReference type="InterPro" id="IPR034660">
    <property type="entry name" value="DinB/YfiT-like"/>
</dbReference>
<dbReference type="InterPro" id="IPR024344">
    <property type="entry name" value="MDMPI_metal-binding"/>
</dbReference>